<keyword evidence="1" id="KW-0472">Membrane</keyword>
<name>A0A6A5VRN6_9PLEO</name>
<reference evidence="2" key="1">
    <citation type="journal article" date="2020" name="Stud. Mycol.">
        <title>101 Dothideomycetes genomes: a test case for predicting lifestyles and emergence of pathogens.</title>
        <authorList>
            <person name="Haridas S."/>
            <person name="Albert R."/>
            <person name="Binder M."/>
            <person name="Bloem J."/>
            <person name="Labutti K."/>
            <person name="Salamov A."/>
            <person name="Andreopoulos B."/>
            <person name="Baker S."/>
            <person name="Barry K."/>
            <person name="Bills G."/>
            <person name="Bluhm B."/>
            <person name="Cannon C."/>
            <person name="Castanera R."/>
            <person name="Culley D."/>
            <person name="Daum C."/>
            <person name="Ezra D."/>
            <person name="Gonzalez J."/>
            <person name="Henrissat B."/>
            <person name="Kuo A."/>
            <person name="Liang C."/>
            <person name="Lipzen A."/>
            <person name="Lutzoni F."/>
            <person name="Magnuson J."/>
            <person name="Mondo S."/>
            <person name="Nolan M."/>
            <person name="Ohm R."/>
            <person name="Pangilinan J."/>
            <person name="Park H.-J."/>
            <person name="Ramirez L."/>
            <person name="Alfaro M."/>
            <person name="Sun H."/>
            <person name="Tritt A."/>
            <person name="Yoshinaga Y."/>
            <person name="Zwiers L.-H."/>
            <person name="Turgeon B."/>
            <person name="Goodwin S."/>
            <person name="Spatafora J."/>
            <person name="Crous P."/>
            <person name="Grigoriev I."/>
        </authorList>
    </citation>
    <scope>NUCLEOTIDE SEQUENCE</scope>
    <source>
        <strain evidence="2">CBS 107.79</strain>
    </source>
</reference>
<gene>
    <name evidence="2" type="ORF">BU23DRAFT_298859</name>
</gene>
<evidence type="ECO:0000313" key="3">
    <source>
        <dbReference type="Proteomes" id="UP000800036"/>
    </source>
</evidence>
<accession>A0A6A5VRN6</accession>
<dbReference type="EMBL" id="ML976663">
    <property type="protein sequence ID" value="KAF1977536.1"/>
    <property type="molecule type" value="Genomic_DNA"/>
</dbReference>
<evidence type="ECO:0000313" key="2">
    <source>
        <dbReference type="EMBL" id="KAF1977536.1"/>
    </source>
</evidence>
<proteinExistence type="predicted"/>
<protein>
    <submittedName>
        <fullName evidence="2">Uncharacterized protein</fullName>
    </submittedName>
</protein>
<dbReference type="AlphaFoldDB" id="A0A6A5VRN6"/>
<feature type="transmembrane region" description="Helical" evidence="1">
    <location>
        <begin position="41"/>
        <end position="59"/>
    </location>
</feature>
<keyword evidence="1" id="KW-0812">Transmembrane</keyword>
<dbReference type="Proteomes" id="UP000800036">
    <property type="component" value="Unassembled WGS sequence"/>
</dbReference>
<keyword evidence="1" id="KW-1133">Transmembrane helix</keyword>
<evidence type="ECO:0000256" key="1">
    <source>
        <dbReference type="SAM" id="Phobius"/>
    </source>
</evidence>
<sequence>MYHIPPTATQYFIVQIKPTTSPIRVHLKCMRIPVTARNNESFAVLVASLVAILIAIRNGRRLRTAVFEKHSKIFLLKRIAPVKGAHRVVVIAALTGFDDLAFRNNDLHVAVARLGGVADRRLGHK</sequence>
<organism evidence="2 3">
    <name type="scientific">Bimuria novae-zelandiae CBS 107.79</name>
    <dbReference type="NCBI Taxonomy" id="1447943"/>
    <lineage>
        <taxon>Eukaryota</taxon>
        <taxon>Fungi</taxon>
        <taxon>Dikarya</taxon>
        <taxon>Ascomycota</taxon>
        <taxon>Pezizomycotina</taxon>
        <taxon>Dothideomycetes</taxon>
        <taxon>Pleosporomycetidae</taxon>
        <taxon>Pleosporales</taxon>
        <taxon>Massarineae</taxon>
        <taxon>Didymosphaeriaceae</taxon>
        <taxon>Bimuria</taxon>
    </lineage>
</organism>
<keyword evidence="3" id="KW-1185">Reference proteome</keyword>